<dbReference type="Gene3D" id="1.20.1250.20">
    <property type="entry name" value="MFS general substrate transporter like domains"/>
    <property type="match status" value="1"/>
</dbReference>
<feature type="transmembrane region" description="Helical" evidence="8">
    <location>
        <begin position="234"/>
        <end position="256"/>
    </location>
</feature>
<name>A0AA40G5V8_9HYME</name>
<evidence type="ECO:0000256" key="5">
    <source>
        <dbReference type="ARBA" id="ARBA00022692"/>
    </source>
</evidence>
<dbReference type="InterPro" id="IPR020846">
    <property type="entry name" value="MFS_dom"/>
</dbReference>
<dbReference type="InterPro" id="IPR005829">
    <property type="entry name" value="Sugar_transporter_CS"/>
</dbReference>
<evidence type="ECO:0000256" key="8">
    <source>
        <dbReference type="SAM" id="Phobius"/>
    </source>
</evidence>
<dbReference type="InterPro" id="IPR036259">
    <property type="entry name" value="MFS_trans_sf"/>
</dbReference>
<feature type="transmembrane region" description="Helical" evidence="8">
    <location>
        <begin position="268"/>
        <end position="293"/>
    </location>
</feature>
<organism evidence="10 11">
    <name type="scientific">Melipona bicolor</name>
    <dbReference type="NCBI Taxonomy" id="60889"/>
    <lineage>
        <taxon>Eukaryota</taxon>
        <taxon>Metazoa</taxon>
        <taxon>Ecdysozoa</taxon>
        <taxon>Arthropoda</taxon>
        <taxon>Hexapoda</taxon>
        <taxon>Insecta</taxon>
        <taxon>Pterygota</taxon>
        <taxon>Neoptera</taxon>
        <taxon>Endopterygota</taxon>
        <taxon>Hymenoptera</taxon>
        <taxon>Apocrita</taxon>
        <taxon>Aculeata</taxon>
        <taxon>Apoidea</taxon>
        <taxon>Anthophila</taxon>
        <taxon>Apidae</taxon>
        <taxon>Melipona</taxon>
    </lineage>
</organism>
<dbReference type="GO" id="GO:0022857">
    <property type="term" value="F:transmembrane transporter activity"/>
    <property type="evidence" value="ECO:0007669"/>
    <property type="project" value="InterPro"/>
</dbReference>
<feature type="transmembrane region" description="Helical" evidence="8">
    <location>
        <begin position="400"/>
        <end position="418"/>
    </location>
</feature>
<comment type="caution">
    <text evidence="10">The sequence shown here is derived from an EMBL/GenBank/DDBJ whole genome shotgun (WGS) entry which is preliminary data.</text>
</comment>
<keyword evidence="7 8" id="KW-0472">Membrane</keyword>
<evidence type="ECO:0000256" key="6">
    <source>
        <dbReference type="ARBA" id="ARBA00022989"/>
    </source>
</evidence>
<comment type="subcellular location">
    <subcellularLocation>
        <location evidence="1">Cell membrane</location>
        <topology evidence="1">Multi-pass membrane protein</topology>
    </subcellularLocation>
</comment>
<dbReference type="Pfam" id="PF00083">
    <property type="entry name" value="Sugar_tr"/>
    <property type="match status" value="1"/>
</dbReference>
<feature type="transmembrane region" description="Helical" evidence="8">
    <location>
        <begin position="366"/>
        <end position="385"/>
    </location>
</feature>
<keyword evidence="3" id="KW-1003">Cell membrane</keyword>
<dbReference type="PROSITE" id="PS00216">
    <property type="entry name" value="SUGAR_TRANSPORT_1"/>
    <property type="match status" value="1"/>
</dbReference>
<dbReference type="FunFam" id="1.20.1250.20:FF:000218">
    <property type="entry name" value="facilitated trehalose transporter Tret1"/>
    <property type="match status" value="1"/>
</dbReference>
<evidence type="ECO:0000256" key="7">
    <source>
        <dbReference type="ARBA" id="ARBA00023136"/>
    </source>
</evidence>
<protein>
    <recommendedName>
        <fullName evidence="9">Major facilitator superfamily (MFS) profile domain-containing protein</fullName>
    </recommendedName>
</protein>
<dbReference type="EMBL" id="JAHYIQ010000005">
    <property type="protein sequence ID" value="KAK1131701.1"/>
    <property type="molecule type" value="Genomic_DNA"/>
</dbReference>
<keyword evidence="11" id="KW-1185">Reference proteome</keyword>
<keyword evidence="2" id="KW-0813">Transport</keyword>
<dbReference type="PANTHER" id="PTHR48021">
    <property type="match status" value="1"/>
</dbReference>
<feature type="domain" description="Major facilitator superfamily (MFS) profile" evidence="9">
    <location>
        <begin position="1"/>
        <end position="424"/>
    </location>
</feature>
<accession>A0AA40G5V8</accession>
<dbReference type="Proteomes" id="UP001177670">
    <property type="component" value="Unassembled WGS sequence"/>
</dbReference>
<sequence length="445" mass="50195">MKLKVIETFSRVWPQWVACLTAQLTEEDAELHITDDEASWVVSLLPFGRLFGATAGSIIMEYYGSKRSLLISGIPIMISWICIIFADSAFWLYMSRICAGITFGMFFSCFALYIGEIAASNIRGALVSTIVNGMPLGSLIGNVMGSYVSMMCFGLVSLILTVCFMIIFPLLPQSPYHYVRENNAIEAKKTIQWYCRKSNVNVELEAIENFVRSSEQSSLRDKIAQITERKNRRAFSVIIVLFIFMQLSGISTVTFYMEIIIRSAKVTFLKPATIVIISSGIGIVVGWISVYLIDRYGRRILMAVSCGFVIVSMILLGLHFMLLEQNFDPKSLEWLSIVAMIMFMLMSIGIVPVPTTMLSELFPDDLKSLAGFTASITSAIFSFMSSRTYQPLVDLMTEKYVFWMYAFIMVLCLVYSIVEMPETKGKTLQEIQDMLREKKKGGARR</sequence>
<dbReference type="InterPro" id="IPR050549">
    <property type="entry name" value="MFS_Trehalose_Transporter"/>
</dbReference>
<feature type="transmembrane region" description="Helical" evidence="8">
    <location>
        <begin position="122"/>
        <end position="141"/>
    </location>
</feature>
<keyword evidence="6 8" id="KW-1133">Transmembrane helix</keyword>
<dbReference type="SUPFAM" id="SSF103473">
    <property type="entry name" value="MFS general substrate transporter"/>
    <property type="match status" value="1"/>
</dbReference>
<reference evidence="10" key="1">
    <citation type="submission" date="2021-10" db="EMBL/GenBank/DDBJ databases">
        <title>Melipona bicolor Genome sequencing and assembly.</title>
        <authorList>
            <person name="Araujo N.S."/>
            <person name="Arias M.C."/>
        </authorList>
    </citation>
    <scope>NUCLEOTIDE SEQUENCE</scope>
    <source>
        <strain evidence="10">USP_2M_L1-L4_2017</strain>
        <tissue evidence="10">Whole body</tissue>
    </source>
</reference>
<evidence type="ECO:0000256" key="2">
    <source>
        <dbReference type="ARBA" id="ARBA00022448"/>
    </source>
</evidence>
<keyword evidence="4" id="KW-0762">Sugar transport</keyword>
<evidence type="ECO:0000256" key="1">
    <source>
        <dbReference type="ARBA" id="ARBA00004651"/>
    </source>
</evidence>
<feature type="transmembrane region" description="Helical" evidence="8">
    <location>
        <begin position="69"/>
        <end position="86"/>
    </location>
</feature>
<proteinExistence type="predicted"/>
<evidence type="ECO:0000259" key="9">
    <source>
        <dbReference type="PROSITE" id="PS50850"/>
    </source>
</evidence>
<feature type="transmembrane region" description="Helical" evidence="8">
    <location>
        <begin position="92"/>
        <end position="115"/>
    </location>
</feature>
<evidence type="ECO:0000313" key="11">
    <source>
        <dbReference type="Proteomes" id="UP001177670"/>
    </source>
</evidence>
<dbReference type="PROSITE" id="PS50850">
    <property type="entry name" value="MFS"/>
    <property type="match status" value="1"/>
</dbReference>
<evidence type="ECO:0000256" key="3">
    <source>
        <dbReference type="ARBA" id="ARBA00022475"/>
    </source>
</evidence>
<keyword evidence="5 8" id="KW-0812">Transmembrane</keyword>
<gene>
    <name evidence="10" type="ORF">K0M31_015861</name>
</gene>
<evidence type="ECO:0000313" key="10">
    <source>
        <dbReference type="EMBL" id="KAK1131701.1"/>
    </source>
</evidence>
<feature type="transmembrane region" description="Helical" evidence="8">
    <location>
        <begin position="334"/>
        <end position="354"/>
    </location>
</feature>
<dbReference type="AlphaFoldDB" id="A0AA40G5V8"/>
<feature type="transmembrane region" description="Helical" evidence="8">
    <location>
        <begin position="300"/>
        <end position="322"/>
    </location>
</feature>
<feature type="transmembrane region" description="Helical" evidence="8">
    <location>
        <begin position="147"/>
        <end position="171"/>
    </location>
</feature>
<evidence type="ECO:0000256" key="4">
    <source>
        <dbReference type="ARBA" id="ARBA00022597"/>
    </source>
</evidence>
<dbReference type="GO" id="GO:0005886">
    <property type="term" value="C:plasma membrane"/>
    <property type="evidence" value="ECO:0007669"/>
    <property type="project" value="UniProtKB-SubCell"/>
</dbReference>
<dbReference type="InterPro" id="IPR005828">
    <property type="entry name" value="MFS_sugar_transport-like"/>
</dbReference>
<dbReference type="PANTHER" id="PTHR48021:SF1">
    <property type="entry name" value="GH07001P-RELATED"/>
    <property type="match status" value="1"/>
</dbReference>